<evidence type="ECO:0000313" key="3">
    <source>
        <dbReference type="Proteomes" id="UP000681162"/>
    </source>
</evidence>
<organism evidence="2 3">
    <name type="scientific">Paenibacillus antibioticophila</name>
    <dbReference type="NCBI Taxonomy" id="1274374"/>
    <lineage>
        <taxon>Bacteria</taxon>
        <taxon>Bacillati</taxon>
        <taxon>Bacillota</taxon>
        <taxon>Bacilli</taxon>
        <taxon>Bacillales</taxon>
        <taxon>Paenibacillaceae</taxon>
        <taxon>Paenibacillus</taxon>
    </lineage>
</organism>
<keyword evidence="1" id="KW-0812">Transmembrane</keyword>
<sequence>MRKSDKEVQPWVIASYISGAGILLVIYIMSGFWVSKWMVSHFEASAAWIAVGTSAGLILGVVNIIVLIYKLMGDRNG</sequence>
<dbReference type="OrthoDB" id="2624769at2"/>
<keyword evidence="3" id="KW-1185">Reference proteome</keyword>
<comment type="caution">
    <text evidence="2">The sequence shown here is derived from an EMBL/GenBank/DDBJ whole genome shotgun (WGS) entry which is preliminary data.</text>
</comment>
<feature type="transmembrane region" description="Helical" evidence="1">
    <location>
        <begin position="12"/>
        <end position="34"/>
    </location>
</feature>
<feature type="transmembrane region" description="Helical" evidence="1">
    <location>
        <begin position="46"/>
        <end position="69"/>
    </location>
</feature>
<dbReference type="Proteomes" id="UP000681162">
    <property type="component" value="Unassembled WGS sequence"/>
</dbReference>
<name>A0A919XLM0_9BACL</name>
<gene>
    <name evidence="2" type="ORF">J41TS12_01170</name>
</gene>
<reference evidence="2 3" key="1">
    <citation type="submission" date="2021-03" db="EMBL/GenBank/DDBJ databases">
        <title>Antimicrobial resistance genes in bacteria isolated from Japanese honey, and their potential for conferring macrolide and lincosamide resistance in the American foulbrood pathogen Paenibacillus larvae.</title>
        <authorList>
            <person name="Okamoto M."/>
            <person name="Kumagai M."/>
            <person name="Kanamori H."/>
            <person name="Takamatsu D."/>
        </authorList>
    </citation>
    <scope>NUCLEOTIDE SEQUENCE [LARGE SCALE GENOMIC DNA]</scope>
    <source>
        <strain evidence="2 3">J41TS12</strain>
    </source>
</reference>
<dbReference type="AlphaFoldDB" id="A0A919XLM0"/>
<dbReference type="EMBL" id="BORR01000001">
    <property type="protein sequence ID" value="GIO35256.1"/>
    <property type="molecule type" value="Genomic_DNA"/>
</dbReference>
<evidence type="ECO:0008006" key="4">
    <source>
        <dbReference type="Google" id="ProtNLM"/>
    </source>
</evidence>
<proteinExistence type="predicted"/>
<evidence type="ECO:0000313" key="2">
    <source>
        <dbReference type="EMBL" id="GIO35256.1"/>
    </source>
</evidence>
<accession>A0A919XLM0</accession>
<dbReference type="RefSeq" id="WP_044481065.1">
    <property type="nucleotide sequence ID" value="NZ_BORR01000001.1"/>
</dbReference>
<keyword evidence="1" id="KW-0472">Membrane</keyword>
<keyword evidence="1" id="KW-1133">Transmembrane helix</keyword>
<protein>
    <recommendedName>
        <fullName evidence="4">ATPase F0F1</fullName>
    </recommendedName>
</protein>
<evidence type="ECO:0000256" key="1">
    <source>
        <dbReference type="SAM" id="Phobius"/>
    </source>
</evidence>